<protein>
    <submittedName>
        <fullName evidence="1">Uncharacterized protein</fullName>
    </submittedName>
</protein>
<sequence length="623" mass="69383">MLANPHLAPFELIYGPRQRQDWTLIDHLMVIHKVKANDYVEGDSQASIVNMARTLARAYIAEDLGSRCVVLVKDGARAQKPAVREIRLKRPSVPHIDFCKRHMCDIEYTMMKLLADMGMKNKLFLVTGAKGDSSEHELLDATSVGNLVSFHQKYLDYRTCWVDSVFPLVELPDLDPGYVDDSTGRPEGLEGVFVTTFADPKSADVAILRDLCLRCTSIEADTLLVELANSLMGNVTVCSGDSDVVAVLTACGREGVTMRMDNKSYYVERDMHTSLFGDLVFAIPENHDETTPFSELSSSEDRFRSMCDIGAEDDHLLRTARIQHDTFELLLDTRGKSNFKENLASYLYQCGVRGSVYCAFLSRFFELNAGHILDKLELAVDAGSVDAGSHIFEALYPTSVERPLSSSDLVDYPCAGEKRKISCLHQEPEAPLGRGQKGLTGGLKRLSNAYTKGLVPRGSHGRFLRLTRAGRHIFLRIKGDVIRDDIARTEKLFFMALCGTDYNKVPTGLGIKSLLTGVVANYRTFASWCQELRSLLWGSGAPCQDRDYHHMGMKLAEFTNVPDKKRSTHWTEVNCGTMAKTLKYVCELWRLKRPTPGPEYGFSVCGDQVSFASEATPDQPPGP</sequence>
<evidence type="ECO:0000313" key="1">
    <source>
        <dbReference type="EMBL" id="KAJ8009915.1"/>
    </source>
</evidence>
<keyword evidence="2" id="KW-1185">Reference proteome</keyword>
<dbReference type="Proteomes" id="UP001157502">
    <property type="component" value="Chromosome 6"/>
</dbReference>
<reference evidence="1" key="1">
    <citation type="submission" date="2021-05" db="EMBL/GenBank/DDBJ databases">
        <authorList>
            <person name="Pan Q."/>
            <person name="Jouanno E."/>
            <person name="Zahm M."/>
            <person name="Klopp C."/>
            <person name="Cabau C."/>
            <person name="Louis A."/>
            <person name="Berthelot C."/>
            <person name="Parey E."/>
            <person name="Roest Crollius H."/>
            <person name="Montfort J."/>
            <person name="Robinson-Rechavi M."/>
            <person name="Bouchez O."/>
            <person name="Lampietro C."/>
            <person name="Lopez Roques C."/>
            <person name="Donnadieu C."/>
            <person name="Postlethwait J."/>
            <person name="Bobe J."/>
            <person name="Dillon D."/>
            <person name="Chandos A."/>
            <person name="von Hippel F."/>
            <person name="Guiguen Y."/>
        </authorList>
    </citation>
    <scope>NUCLEOTIDE SEQUENCE</scope>
    <source>
        <strain evidence="1">YG-Jan2019</strain>
    </source>
</reference>
<organism evidence="1 2">
    <name type="scientific">Dallia pectoralis</name>
    <name type="common">Alaska blackfish</name>
    <dbReference type="NCBI Taxonomy" id="75939"/>
    <lineage>
        <taxon>Eukaryota</taxon>
        <taxon>Metazoa</taxon>
        <taxon>Chordata</taxon>
        <taxon>Craniata</taxon>
        <taxon>Vertebrata</taxon>
        <taxon>Euteleostomi</taxon>
        <taxon>Actinopterygii</taxon>
        <taxon>Neopterygii</taxon>
        <taxon>Teleostei</taxon>
        <taxon>Protacanthopterygii</taxon>
        <taxon>Esociformes</taxon>
        <taxon>Umbridae</taxon>
        <taxon>Dallia</taxon>
    </lineage>
</organism>
<proteinExistence type="predicted"/>
<dbReference type="EMBL" id="CM055733">
    <property type="protein sequence ID" value="KAJ8009915.1"/>
    <property type="molecule type" value="Genomic_DNA"/>
</dbReference>
<gene>
    <name evidence="1" type="ORF">DPEC_G00069120</name>
</gene>
<comment type="caution">
    <text evidence="1">The sequence shown here is derived from an EMBL/GenBank/DDBJ whole genome shotgun (WGS) entry which is preliminary data.</text>
</comment>
<accession>A0ACC2H2C6</accession>
<evidence type="ECO:0000313" key="2">
    <source>
        <dbReference type="Proteomes" id="UP001157502"/>
    </source>
</evidence>
<name>A0ACC2H2C6_DALPE</name>